<feature type="domain" description="Tyr recombinase" evidence="5">
    <location>
        <begin position="208"/>
        <end position="381"/>
    </location>
</feature>
<dbReference type="Gene3D" id="1.10.443.10">
    <property type="entry name" value="Intergrase catalytic core"/>
    <property type="match status" value="1"/>
</dbReference>
<dbReference type="InterPro" id="IPR038488">
    <property type="entry name" value="Integrase_DNA-bd_sf"/>
</dbReference>
<evidence type="ECO:0000256" key="4">
    <source>
        <dbReference type="ARBA" id="ARBA00023172"/>
    </source>
</evidence>
<dbReference type="EMBL" id="PDZR01000001">
    <property type="protein sequence ID" value="PNG27657.1"/>
    <property type="molecule type" value="Genomic_DNA"/>
</dbReference>
<comment type="similarity">
    <text evidence="1">Belongs to the 'phage' integrase family.</text>
</comment>
<evidence type="ECO:0000256" key="1">
    <source>
        <dbReference type="ARBA" id="ARBA00008857"/>
    </source>
</evidence>
<dbReference type="PANTHER" id="PTHR30629">
    <property type="entry name" value="PROPHAGE INTEGRASE"/>
    <property type="match status" value="1"/>
</dbReference>
<dbReference type="AlphaFoldDB" id="A0A2J7TLQ6"/>
<dbReference type="Pfam" id="PF00589">
    <property type="entry name" value="Phage_integrase"/>
    <property type="match status" value="1"/>
</dbReference>
<comment type="caution">
    <text evidence="6">The sequence shown here is derived from an EMBL/GenBank/DDBJ whole genome shotgun (WGS) entry which is preliminary data.</text>
</comment>
<keyword evidence="4" id="KW-0233">DNA recombination</keyword>
<evidence type="ECO:0000313" key="7">
    <source>
        <dbReference type="Proteomes" id="UP000236286"/>
    </source>
</evidence>
<accession>A0A2J7TLQ6</accession>
<dbReference type="Gene3D" id="3.30.160.390">
    <property type="entry name" value="Integrase, DNA-binding domain"/>
    <property type="match status" value="1"/>
</dbReference>
<dbReference type="InterPro" id="IPR050808">
    <property type="entry name" value="Phage_Integrase"/>
</dbReference>
<dbReference type="InterPro" id="IPR025166">
    <property type="entry name" value="Integrase_DNA_bind_dom"/>
</dbReference>
<dbReference type="InterPro" id="IPR053876">
    <property type="entry name" value="Phage_int_M"/>
</dbReference>
<dbReference type="CDD" id="cd00801">
    <property type="entry name" value="INT_P4_C"/>
    <property type="match status" value="1"/>
</dbReference>
<keyword evidence="3" id="KW-0238">DNA-binding</keyword>
<gene>
    <name evidence="6" type="ORF">CR492_01720</name>
</gene>
<dbReference type="RefSeq" id="WP_102841965.1">
    <property type="nucleotide sequence ID" value="NZ_PDZR01000001.1"/>
</dbReference>
<reference evidence="6 7" key="1">
    <citation type="submission" date="2017-10" db="EMBL/GenBank/DDBJ databases">
        <title>Genome announcement of Methylocella silvestris TVC from permafrost.</title>
        <authorList>
            <person name="Wang J."/>
            <person name="Geng K."/>
            <person name="Ul-Haque F."/>
            <person name="Crombie A.T."/>
            <person name="Street L.E."/>
            <person name="Wookey P.A."/>
            <person name="Murrell J.C."/>
            <person name="Pratscher J."/>
        </authorList>
    </citation>
    <scope>NUCLEOTIDE SEQUENCE [LARGE SCALE GENOMIC DNA]</scope>
    <source>
        <strain evidence="6 7">TVC</strain>
    </source>
</reference>
<dbReference type="SUPFAM" id="SSF56349">
    <property type="entry name" value="DNA breaking-rejoining enzymes"/>
    <property type="match status" value="1"/>
</dbReference>
<evidence type="ECO:0000259" key="5">
    <source>
        <dbReference type="PROSITE" id="PS51898"/>
    </source>
</evidence>
<dbReference type="InterPro" id="IPR010998">
    <property type="entry name" value="Integrase_recombinase_N"/>
</dbReference>
<evidence type="ECO:0000256" key="2">
    <source>
        <dbReference type="ARBA" id="ARBA00022908"/>
    </source>
</evidence>
<dbReference type="Gene3D" id="1.10.150.130">
    <property type="match status" value="1"/>
</dbReference>
<dbReference type="PANTHER" id="PTHR30629:SF2">
    <property type="entry name" value="PROPHAGE INTEGRASE INTS-RELATED"/>
    <property type="match status" value="1"/>
</dbReference>
<dbReference type="InterPro" id="IPR002104">
    <property type="entry name" value="Integrase_catalytic"/>
</dbReference>
<dbReference type="InterPro" id="IPR013762">
    <property type="entry name" value="Integrase-like_cat_sf"/>
</dbReference>
<evidence type="ECO:0000313" key="6">
    <source>
        <dbReference type="EMBL" id="PNG27657.1"/>
    </source>
</evidence>
<organism evidence="6 7">
    <name type="scientific">Methylocella silvestris</name>
    <dbReference type="NCBI Taxonomy" id="199596"/>
    <lineage>
        <taxon>Bacteria</taxon>
        <taxon>Pseudomonadati</taxon>
        <taxon>Pseudomonadota</taxon>
        <taxon>Alphaproteobacteria</taxon>
        <taxon>Hyphomicrobiales</taxon>
        <taxon>Beijerinckiaceae</taxon>
        <taxon>Methylocella</taxon>
    </lineage>
</organism>
<dbReference type="OrthoDB" id="9795573at2"/>
<sequence length="391" mass="43859">MATNIKRLNSRSIQTIAKPGRHADGNGLYLQVDQSGARRWIFLFRYRTKPKEMGLGGLASVGLSRARELAAEARAMVADGLNPIEARRTERAEEKALVTFGAFADELVESLTPSFRNEKHKYQWSRTLEVYAAPIRSKAIDSIQTDDVLSVLTPIWTTKNETASRLRGRIERVLDAAKARGLRSGENPARWRGHLDALLPARQKLSTGHLAAMPYADVPAFMTRLREREAMAALALEFAILTAARTNETLGAKWSEVDLDVAIWTVPADRMKAGREHRVPLSDAALEILAKAQKARRGNFVFPGQQFGEPLSNMALSMLLRRLKIENATVHGFRSSFRDWAFEETETPREIAEAALAHIVGSEVERAYRRGDALKKRRVLMEKWADFCSRP</sequence>
<dbReference type="Pfam" id="PF22022">
    <property type="entry name" value="Phage_int_M"/>
    <property type="match status" value="1"/>
</dbReference>
<evidence type="ECO:0000256" key="3">
    <source>
        <dbReference type="ARBA" id="ARBA00023125"/>
    </source>
</evidence>
<proteinExistence type="inferred from homology"/>
<dbReference type="GO" id="GO:0006310">
    <property type="term" value="P:DNA recombination"/>
    <property type="evidence" value="ECO:0007669"/>
    <property type="project" value="UniProtKB-KW"/>
</dbReference>
<dbReference type="Pfam" id="PF13356">
    <property type="entry name" value="Arm-DNA-bind_3"/>
    <property type="match status" value="1"/>
</dbReference>
<dbReference type="GO" id="GO:0003677">
    <property type="term" value="F:DNA binding"/>
    <property type="evidence" value="ECO:0007669"/>
    <property type="project" value="UniProtKB-KW"/>
</dbReference>
<name>A0A2J7TLQ6_METSI</name>
<protein>
    <submittedName>
        <fullName evidence="6">Integrase</fullName>
    </submittedName>
</protein>
<dbReference type="InterPro" id="IPR011010">
    <property type="entry name" value="DNA_brk_join_enz"/>
</dbReference>
<dbReference type="GO" id="GO:0015074">
    <property type="term" value="P:DNA integration"/>
    <property type="evidence" value="ECO:0007669"/>
    <property type="project" value="UniProtKB-KW"/>
</dbReference>
<dbReference type="PROSITE" id="PS51898">
    <property type="entry name" value="TYR_RECOMBINASE"/>
    <property type="match status" value="1"/>
</dbReference>
<dbReference type="Proteomes" id="UP000236286">
    <property type="component" value="Unassembled WGS sequence"/>
</dbReference>
<keyword evidence="2" id="KW-0229">DNA integration</keyword>